<dbReference type="EMBL" id="JACSDZ010000019">
    <property type="protein sequence ID" value="KAF7383010.1"/>
    <property type="molecule type" value="Genomic_DNA"/>
</dbReference>
<comment type="caution">
    <text evidence="1">The sequence shown here is derived from an EMBL/GenBank/DDBJ whole genome shotgun (WGS) entry which is preliminary data.</text>
</comment>
<name>A0A834MRZ2_VESGE</name>
<gene>
    <name evidence="1" type="ORF">HZH68_014859</name>
</gene>
<evidence type="ECO:0000313" key="2">
    <source>
        <dbReference type="Proteomes" id="UP000617340"/>
    </source>
</evidence>
<evidence type="ECO:0000313" key="1">
    <source>
        <dbReference type="EMBL" id="KAF7383010.1"/>
    </source>
</evidence>
<sequence>MERGSGKAKRAEEDLGGVWNTRLSSYIRAPRDIYPNQATILRHCLDTRISRHVYKDPRDKLRMAAAQPHAFSSMGVRRMLVQLPSELTNSTALDVLSLREDVLLGLLRSLQSLLD</sequence>
<dbReference type="AlphaFoldDB" id="A0A834MRZ2"/>
<protein>
    <submittedName>
        <fullName evidence="1">Uncharacterized protein</fullName>
    </submittedName>
</protein>
<reference evidence="1" key="1">
    <citation type="journal article" date="2020" name="G3 (Bethesda)">
        <title>High-Quality Assemblies for Three Invasive Social Wasps from the &lt;i&gt;Vespula&lt;/i&gt; Genus.</title>
        <authorList>
            <person name="Harrop T.W.R."/>
            <person name="Guhlin J."/>
            <person name="McLaughlin G.M."/>
            <person name="Permina E."/>
            <person name="Stockwell P."/>
            <person name="Gilligan J."/>
            <person name="Le Lec M.F."/>
            <person name="Gruber M.A.M."/>
            <person name="Quinn O."/>
            <person name="Lovegrove M."/>
            <person name="Duncan E.J."/>
            <person name="Remnant E.J."/>
            <person name="Van Eeckhoven J."/>
            <person name="Graham B."/>
            <person name="Knapp R.A."/>
            <person name="Langford K.W."/>
            <person name="Kronenberg Z."/>
            <person name="Press M.O."/>
            <person name="Eacker S.M."/>
            <person name="Wilson-Rankin E.E."/>
            <person name="Purcell J."/>
            <person name="Lester P.J."/>
            <person name="Dearden P.K."/>
        </authorList>
    </citation>
    <scope>NUCLEOTIDE SEQUENCE</scope>
    <source>
        <strain evidence="1">Linc-1</strain>
    </source>
</reference>
<organism evidence="1 2">
    <name type="scientific">Vespula germanica</name>
    <name type="common">German yellow jacket</name>
    <name type="synonym">Paravespula germanica</name>
    <dbReference type="NCBI Taxonomy" id="30212"/>
    <lineage>
        <taxon>Eukaryota</taxon>
        <taxon>Metazoa</taxon>
        <taxon>Ecdysozoa</taxon>
        <taxon>Arthropoda</taxon>
        <taxon>Hexapoda</taxon>
        <taxon>Insecta</taxon>
        <taxon>Pterygota</taxon>
        <taxon>Neoptera</taxon>
        <taxon>Endopterygota</taxon>
        <taxon>Hymenoptera</taxon>
        <taxon>Apocrita</taxon>
        <taxon>Aculeata</taxon>
        <taxon>Vespoidea</taxon>
        <taxon>Vespidae</taxon>
        <taxon>Vespinae</taxon>
        <taxon>Vespula</taxon>
    </lineage>
</organism>
<keyword evidence="2" id="KW-1185">Reference proteome</keyword>
<proteinExistence type="predicted"/>
<accession>A0A834MRZ2</accession>
<dbReference type="Proteomes" id="UP000617340">
    <property type="component" value="Unassembled WGS sequence"/>
</dbReference>